<dbReference type="PROSITE" id="PS51477">
    <property type="entry name" value="PAH"/>
    <property type="match status" value="1"/>
</dbReference>
<organism evidence="5 6">
    <name type="scientific">Urochloa decumbens</name>
    <dbReference type="NCBI Taxonomy" id="240449"/>
    <lineage>
        <taxon>Eukaryota</taxon>
        <taxon>Viridiplantae</taxon>
        <taxon>Streptophyta</taxon>
        <taxon>Embryophyta</taxon>
        <taxon>Tracheophyta</taxon>
        <taxon>Spermatophyta</taxon>
        <taxon>Magnoliopsida</taxon>
        <taxon>Liliopsida</taxon>
        <taxon>Poales</taxon>
        <taxon>Poaceae</taxon>
        <taxon>PACMAD clade</taxon>
        <taxon>Panicoideae</taxon>
        <taxon>Panicodae</taxon>
        <taxon>Paniceae</taxon>
        <taxon>Melinidinae</taxon>
        <taxon>Urochloa</taxon>
    </lineage>
</organism>
<protein>
    <submittedName>
        <fullName evidence="5">Uncharacterized protein</fullName>
    </submittedName>
</protein>
<dbReference type="InterPro" id="IPR039774">
    <property type="entry name" value="Sin3-like"/>
</dbReference>
<dbReference type="InterPro" id="IPR003822">
    <property type="entry name" value="PAH"/>
</dbReference>
<proteinExistence type="predicted"/>
<sequence>MAGRMRRARVEAPMTASRVPDPRPEVTLQDAARFVTALKRDLAGEPGRYEEVFAVMRQFRDGSLETEGVVDRIKVLLSGHPGLIHAFNQFLPWGYIRAQGSAGAAVGSND</sequence>
<reference evidence="5 6" key="2">
    <citation type="submission" date="2024-10" db="EMBL/GenBank/DDBJ databases">
        <authorList>
            <person name="Ryan C."/>
        </authorList>
    </citation>
    <scope>NUCLEOTIDE SEQUENCE [LARGE SCALE GENOMIC DNA]</scope>
</reference>
<feature type="region of interest" description="Disordered" evidence="4">
    <location>
        <begin position="1"/>
        <end position="23"/>
    </location>
</feature>
<gene>
    <name evidence="5" type="ORF">URODEC1_LOCUS63476</name>
</gene>
<accession>A0ABC9BAT6</accession>
<evidence type="ECO:0000256" key="3">
    <source>
        <dbReference type="PROSITE-ProRule" id="PRU00810"/>
    </source>
</evidence>
<evidence type="ECO:0000313" key="6">
    <source>
        <dbReference type="Proteomes" id="UP001497457"/>
    </source>
</evidence>
<dbReference type="AlphaFoldDB" id="A0ABC9BAT6"/>
<comment type="subcellular location">
    <subcellularLocation>
        <location evidence="1 3">Nucleus</location>
    </subcellularLocation>
</comment>
<reference evidence="6" key="1">
    <citation type="submission" date="2024-06" db="EMBL/GenBank/DDBJ databases">
        <authorList>
            <person name="Ryan C."/>
        </authorList>
    </citation>
    <scope>NUCLEOTIDE SEQUENCE [LARGE SCALE GENOMIC DNA]</scope>
</reference>
<evidence type="ECO:0000256" key="1">
    <source>
        <dbReference type="ARBA" id="ARBA00004123"/>
    </source>
</evidence>
<evidence type="ECO:0000313" key="5">
    <source>
        <dbReference type="EMBL" id="CAL4997634.1"/>
    </source>
</evidence>
<dbReference type="Gene3D" id="1.20.1160.11">
    <property type="entry name" value="Paired amphipathic helix"/>
    <property type="match status" value="1"/>
</dbReference>
<evidence type="ECO:0000256" key="2">
    <source>
        <dbReference type="ARBA" id="ARBA00023242"/>
    </source>
</evidence>
<keyword evidence="2 3" id="KW-0539">Nucleus</keyword>
<dbReference type="SUPFAM" id="SSF47762">
    <property type="entry name" value="PAH2 domain"/>
    <property type="match status" value="1"/>
</dbReference>
<dbReference type="InterPro" id="IPR036600">
    <property type="entry name" value="PAH_sf"/>
</dbReference>
<name>A0ABC9BAT6_9POAL</name>
<dbReference type="Proteomes" id="UP001497457">
    <property type="component" value="Chromosome 25rd"/>
</dbReference>
<evidence type="ECO:0000256" key="4">
    <source>
        <dbReference type="SAM" id="MobiDB-lite"/>
    </source>
</evidence>
<dbReference type="Pfam" id="PF02671">
    <property type="entry name" value="PAH"/>
    <property type="match status" value="1"/>
</dbReference>
<dbReference type="PANTHER" id="PTHR12346">
    <property type="entry name" value="SIN3B-RELATED"/>
    <property type="match status" value="1"/>
</dbReference>
<dbReference type="EMBL" id="OZ075135">
    <property type="protein sequence ID" value="CAL4997634.1"/>
    <property type="molecule type" value="Genomic_DNA"/>
</dbReference>
<dbReference type="GO" id="GO:0005634">
    <property type="term" value="C:nucleus"/>
    <property type="evidence" value="ECO:0007669"/>
    <property type="project" value="UniProtKB-SubCell"/>
</dbReference>
<keyword evidence="6" id="KW-1185">Reference proteome</keyword>